<dbReference type="InterPro" id="IPR029058">
    <property type="entry name" value="AB_hydrolase_fold"/>
</dbReference>
<protein>
    <submittedName>
        <fullName evidence="2">Dienelactone hydrolase family protein</fullName>
    </submittedName>
</protein>
<evidence type="ECO:0000313" key="3">
    <source>
        <dbReference type="Proteomes" id="UP001524570"/>
    </source>
</evidence>
<dbReference type="InterPro" id="IPR050261">
    <property type="entry name" value="FrsA_esterase"/>
</dbReference>
<dbReference type="GO" id="GO:0016787">
    <property type="term" value="F:hydrolase activity"/>
    <property type="evidence" value="ECO:0007669"/>
    <property type="project" value="UniProtKB-KW"/>
</dbReference>
<evidence type="ECO:0000313" key="2">
    <source>
        <dbReference type="EMBL" id="MCQ8115804.1"/>
    </source>
</evidence>
<name>A0ABT1TM21_9GAMM</name>
<sequence length="239" mass="26029">MAIISNTVSYLDRDTVLEGFFAYDDAIVGQRPVVLIHHAWGGRDQFVADKALKLAELGYLAFATDMYGKGVLGKSPEENAALMQPFIQDRAKLQQRLQAALSTVKLMPWADNARIAAIGFCFGGLCALDLARTGVDICGVVSFHGLLGAPENIPNLSIKAKVLVLHGYDDPMASAEQVLALQNELTKAGADWQLHSYGQTMHAFTNPVANNPGFGTVYQPVADRRSWQAMQNFLTEIFA</sequence>
<keyword evidence="3" id="KW-1185">Reference proteome</keyword>
<keyword evidence="2" id="KW-0378">Hydrolase</keyword>
<proteinExistence type="predicted"/>
<reference evidence="2 3" key="1">
    <citation type="submission" date="2022-07" db="EMBL/GenBank/DDBJ databases">
        <title>Methylomonas rivi sp. nov., Methylomonas rosea sp. nov., Methylomonas aureus sp. nov. and Methylomonas subterranea sp. nov., four novel methanotrophs isolated from a freshwater creek and the deep terrestrial subsurface.</title>
        <authorList>
            <person name="Abin C."/>
            <person name="Sankaranarayanan K."/>
            <person name="Garner C."/>
            <person name="Sindelar R."/>
            <person name="Kotary K."/>
            <person name="Garner R."/>
            <person name="Barclay S."/>
            <person name="Lawson P."/>
            <person name="Krumholz L."/>
        </authorList>
    </citation>
    <scope>NUCLEOTIDE SEQUENCE [LARGE SCALE GENOMIC DNA]</scope>
    <source>
        <strain evidence="2 3">WSC-7</strain>
    </source>
</reference>
<dbReference type="Gene3D" id="3.40.50.1820">
    <property type="entry name" value="alpha/beta hydrolase"/>
    <property type="match status" value="1"/>
</dbReference>
<dbReference type="PANTHER" id="PTHR22946:SF0">
    <property type="entry name" value="DIENELACTONE HYDROLASE DOMAIN-CONTAINING PROTEIN"/>
    <property type="match status" value="1"/>
</dbReference>
<gene>
    <name evidence="2" type="ORF">NP589_00105</name>
</gene>
<dbReference type="Pfam" id="PF01738">
    <property type="entry name" value="DLH"/>
    <property type="match status" value="1"/>
</dbReference>
<dbReference type="SUPFAM" id="SSF53474">
    <property type="entry name" value="alpha/beta-Hydrolases"/>
    <property type="match status" value="1"/>
</dbReference>
<dbReference type="PANTHER" id="PTHR22946">
    <property type="entry name" value="DIENELACTONE HYDROLASE DOMAIN-CONTAINING PROTEIN-RELATED"/>
    <property type="match status" value="1"/>
</dbReference>
<dbReference type="EMBL" id="JANIBL010000001">
    <property type="protein sequence ID" value="MCQ8115804.1"/>
    <property type="molecule type" value="Genomic_DNA"/>
</dbReference>
<dbReference type="Proteomes" id="UP001524570">
    <property type="component" value="Unassembled WGS sequence"/>
</dbReference>
<organism evidence="2 3">
    <name type="scientific">Methylomonas rosea</name>
    <dbReference type="NCBI Taxonomy" id="2952227"/>
    <lineage>
        <taxon>Bacteria</taxon>
        <taxon>Pseudomonadati</taxon>
        <taxon>Pseudomonadota</taxon>
        <taxon>Gammaproteobacteria</taxon>
        <taxon>Methylococcales</taxon>
        <taxon>Methylococcaceae</taxon>
        <taxon>Methylomonas</taxon>
    </lineage>
</organism>
<dbReference type="InterPro" id="IPR002925">
    <property type="entry name" value="Dienelactn_hydro"/>
</dbReference>
<evidence type="ECO:0000259" key="1">
    <source>
        <dbReference type="Pfam" id="PF01738"/>
    </source>
</evidence>
<accession>A0ABT1TM21</accession>
<dbReference type="RefSeq" id="WP_256605118.1">
    <property type="nucleotide sequence ID" value="NZ_JANIBL010000001.1"/>
</dbReference>
<comment type="caution">
    <text evidence="2">The sequence shown here is derived from an EMBL/GenBank/DDBJ whole genome shotgun (WGS) entry which is preliminary data.</text>
</comment>
<feature type="domain" description="Dienelactone hydrolase" evidence="1">
    <location>
        <begin position="26"/>
        <end position="237"/>
    </location>
</feature>